<feature type="transmembrane region" description="Helical" evidence="6">
    <location>
        <begin position="70"/>
        <end position="94"/>
    </location>
</feature>
<evidence type="ECO:0000256" key="2">
    <source>
        <dbReference type="ARBA" id="ARBA00022692"/>
    </source>
</evidence>
<feature type="transmembrane region" description="Helical" evidence="6">
    <location>
        <begin position="37"/>
        <end position="58"/>
    </location>
</feature>
<dbReference type="EMBL" id="SMBT01000007">
    <property type="protein sequence ID" value="TCU85613.1"/>
    <property type="molecule type" value="Genomic_DNA"/>
</dbReference>
<dbReference type="Pfam" id="PF09685">
    <property type="entry name" value="MamF_MmsF"/>
    <property type="match status" value="1"/>
</dbReference>
<sequence>MLIFNPKPAPEEQDNKPRLPSQNEKGAAALAHLAGVFWLPILPMAVLALMIPLIVLQFARVHSDYVEQHAISACNFQLLMGCLYALAMLAGFIVHSPLPLWWIAIGSAIFALWEGAKAINGWPSKYPVSLKLFK</sequence>
<dbReference type="RefSeq" id="WP_099397116.1">
    <property type="nucleotide sequence ID" value="NZ_CAWOLO010000007.1"/>
</dbReference>
<dbReference type="Proteomes" id="UP000295794">
    <property type="component" value="Unassembled WGS sequence"/>
</dbReference>
<accession>A0A377SWR1</accession>
<evidence type="ECO:0000256" key="6">
    <source>
        <dbReference type="SAM" id="Phobius"/>
    </source>
</evidence>
<keyword evidence="10" id="KW-1185">Reference proteome</keyword>
<protein>
    <submittedName>
        <fullName evidence="8">Uncharacterized protein DUF4870</fullName>
    </submittedName>
    <submittedName>
        <fullName evidence="7">Uncharacterized protein conserved in bacteria</fullName>
    </submittedName>
</protein>
<evidence type="ECO:0000256" key="1">
    <source>
        <dbReference type="ARBA" id="ARBA00004141"/>
    </source>
</evidence>
<evidence type="ECO:0000313" key="8">
    <source>
        <dbReference type="EMBL" id="TCU85613.1"/>
    </source>
</evidence>
<comment type="subcellular location">
    <subcellularLocation>
        <location evidence="1">Membrane</location>
        <topology evidence="1">Multi-pass membrane protein</topology>
    </subcellularLocation>
</comment>
<evidence type="ECO:0000256" key="3">
    <source>
        <dbReference type="ARBA" id="ARBA00022989"/>
    </source>
</evidence>
<keyword evidence="4 6" id="KW-0472">Membrane</keyword>
<organism evidence="7 9">
    <name type="scientific">Iodobacter fluviatilis</name>
    <dbReference type="NCBI Taxonomy" id="537"/>
    <lineage>
        <taxon>Bacteria</taxon>
        <taxon>Pseudomonadati</taxon>
        <taxon>Pseudomonadota</taxon>
        <taxon>Betaproteobacteria</taxon>
        <taxon>Neisseriales</taxon>
        <taxon>Chitinibacteraceae</taxon>
        <taxon>Iodobacter</taxon>
    </lineage>
</organism>
<evidence type="ECO:0000256" key="5">
    <source>
        <dbReference type="SAM" id="MobiDB-lite"/>
    </source>
</evidence>
<dbReference type="InterPro" id="IPR019109">
    <property type="entry name" value="MamF_MmsF"/>
</dbReference>
<dbReference type="EMBL" id="UGHR01000003">
    <property type="protein sequence ID" value="STR44939.1"/>
    <property type="molecule type" value="Genomic_DNA"/>
</dbReference>
<dbReference type="Proteomes" id="UP000255108">
    <property type="component" value="Unassembled WGS sequence"/>
</dbReference>
<reference evidence="7 9" key="1">
    <citation type="submission" date="2018-06" db="EMBL/GenBank/DDBJ databases">
        <authorList>
            <consortium name="Pathogen Informatics"/>
            <person name="Doyle S."/>
        </authorList>
    </citation>
    <scope>NUCLEOTIDE SEQUENCE [LARGE SCALE GENOMIC DNA]</scope>
    <source>
        <strain evidence="7 9">NCTC11159</strain>
    </source>
</reference>
<evidence type="ECO:0000313" key="10">
    <source>
        <dbReference type="Proteomes" id="UP000295794"/>
    </source>
</evidence>
<gene>
    <name evidence="8" type="ORF">EV682_107123</name>
    <name evidence="7" type="ORF">NCTC11159_03485</name>
</gene>
<proteinExistence type="predicted"/>
<evidence type="ECO:0000256" key="4">
    <source>
        <dbReference type="ARBA" id="ARBA00023136"/>
    </source>
</evidence>
<keyword evidence="2 6" id="KW-0812">Transmembrane</keyword>
<dbReference type="AlphaFoldDB" id="A0A377SWR1"/>
<evidence type="ECO:0000313" key="9">
    <source>
        <dbReference type="Proteomes" id="UP000255108"/>
    </source>
</evidence>
<feature type="transmembrane region" description="Helical" evidence="6">
    <location>
        <begin position="100"/>
        <end position="116"/>
    </location>
</feature>
<evidence type="ECO:0000313" key="7">
    <source>
        <dbReference type="EMBL" id="STR44939.1"/>
    </source>
</evidence>
<name>A0A377SWR1_9NEIS</name>
<keyword evidence="3 6" id="KW-1133">Transmembrane helix</keyword>
<reference evidence="8 10" key="2">
    <citation type="submission" date="2019-03" db="EMBL/GenBank/DDBJ databases">
        <title>Genomic Encyclopedia of Type Strains, Phase IV (KMG-IV): sequencing the most valuable type-strain genomes for metagenomic binning, comparative biology and taxonomic classification.</title>
        <authorList>
            <person name="Goeker M."/>
        </authorList>
    </citation>
    <scope>NUCLEOTIDE SEQUENCE [LARGE SCALE GENOMIC DNA]</scope>
    <source>
        <strain evidence="8 10">DSM 3764</strain>
    </source>
</reference>
<feature type="region of interest" description="Disordered" evidence="5">
    <location>
        <begin position="1"/>
        <end position="21"/>
    </location>
</feature>